<dbReference type="Pfam" id="PF25023">
    <property type="entry name" value="TEN_YD-shell"/>
    <property type="match status" value="1"/>
</dbReference>
<protein>
    <submittedName>
        <fullName evidence="4">RHS repeat domain-containing protein</fullName>
    </submittedName>
</protein>
<dbReference type="PANTHER" id="PTHR32305:SF17">
    <property type="entry name" value="TRNA NUCLEASE WAPA"/>
    <property type="match status" value="1"/>
</dbReference>
<evidence type="ECO:0000313" key="4">
    <source>
        <dbReference type="EMBL" id="MFC5660719.1"/>
    </source>
</evidence>
<dbReference type="Proteomes" id="UP001596065">
    <property type="component" value="Unassembled WGS sequence"/>
</dbReference>
<feature type="domain" description="Teneurin-like YD-shell" evidence="3">
    <location>
        <begin position="11"/>
        <end position="227"/>
    </location>
</feature>
<dbReference type="EMBL" id="JBHSOE010000112">
    <property type="protein sequence ID" value="MFC5660719.1"/>
    <property type="molecule type" value="Genomic_DNA"/>
</dbReference>
<dbReference type="Gene3D" id="2.180.10.10">
    <property type="entry name" value="RHS repeat-associated core"/>
    <property type="match status" value="1"/>
</dbReference>
<name>A0ABW0WUY6_STRNO</name>
<evidence type="ECO:0000313" key="5">
    <source>
        <dbReference type="Proteomes" id="UP001596065"/>
    </source>
</evidence>
<reference evidence="5" key="1">
    <citation type="journal article" date="2019" name="Int. J. Syst. Evol. Microbiol.">
        <title>The Global Catalogue of Microorganisms (GCM) 10K type strain sequencing project: providing services to taxonomists for standard genome sequencing and annotation.</title>
        <authorList>
            <consortium name="The Broad Institute Genomics Platform"/>
            <consortium name="The Broad Institute Genome Sequencing Center for Infectious Disease"/>
            <person name="Wu L."/>
            <person name="Ma J."/>
        </authorList>
    </citation>
    <scope>NUCLEOTIDE SEQUENCE [LARGE SCALE GENOMIC DNA]</scope>
    <source>
        <strain evidence="5">KCTC 5701</strain>
    </source>
</reference>
<gene>
    <name evidence="4" type="ORF">ACFP3J_35335</name>
</gene>
<accession>A0ABW0WUY6</accession>
<feature type="compositionally biased region" description="Basic and acidic residues" evidence="2">
    <location>
        <begin position="1"/>
        <end position="11"/>
    </location>
</feature>
<dbReference type="RefSeq" id="WP_382467050.1">
    <property type="nucleotide sequence ID" value="NZ_JBHSOE010000112.1"/>
</dbReference>
<dbReference type="NCBIfam" id="TIGR03696">
    <property type="entry name" value="Rhs_assc_core"/>
    <property type="match status" value="1"/>
</dbReference>
<proteinExistence type="predicted"/>
<evidence type="ECO:0000256" key="1">
    <source>
        <dbReference type="ARBA" id="ARBA00022737"/>
    </source>
</evidence>
<dbReference type="InterPro" id="IPR050708">
    <property type="entry name" value="T6SS_VgrG/RHS"/>
</dbReference>
<organism evidence="4 5">
    <name type="scientific">Streptomyces nogalater</name>
    <dbReference type="NCBI Taxonomy" id="38314"/>
    <lineage>
        <taxon>Bacteria</taxon>
        <taxon>Bacillati</taxon>
        <taxon>Actinomycetota</taxon>
        <taxon>Actinomycetes</taxon>
        <taxon>Kitasatosporales</taxon>
        <taxon>Streptomycetaceae</taxon>
        <taxon>Streptomyces</taxon>
    </lineage>
</organism>
<evidence type="ECO:0000256" key="2">
    <source>
        <dbReference type="SAM" id="MobiDB-lite"/>
    </source>
</evidence>
<sequence length="528" mass="55044">DPADTKPHTLDKTTGTRTAAYSYDAAGNTTSRPGPTAQQTLTWNTEGDLAKLTEGTKETGYLYDANGELLIRRAKGDGETVLYLGAGTELHVTTKGTTKTTSATRYYTANGQTIAVRTATAGVTGTKLSFLAADHHGTSSIALQAGTYALTKRYSTPFGAPRGTKPTTWPDDKAFLGKPADDTTALTHIGAREYDPTTGQFISVDPMLVLDQHQSLNGYAYANNTPVTMSDPSGMCMADACGYGVPKGRVVFDDDKPGEIITDGPVNPGNTGGNYCHHGKCGQTKYNKSGTAHKRNGGKSPSVGSGIQYECKYSGPGQQCLPVTGPGDSQSSVGNYISSLVHNVDFWSGLGDTLLGGFSAGGGVVLGASGVVECGTAVLCEVGVPSIAGGAGAVVFGKKMIDSGADKLGQAFREADGAASEGGASSAPDWIPKSATSKVPDSFGAGKATKKGIGWRWNDGKGNGVRIDQGNLNNSQVYQQVDHVVINSGGKILGRNGKPIEGDIKSNAYEAHIPLEEWLKWKSWNSPR</sequence>
<feature type="region of interest" description="Disordered" evidence="2">
    <location>
        <begin position="416"/>
        <end position="438"/>
    </location>
</feature>
<feature type="region of interest" description="Disordered" evidence="2">
    <location>
        <begin position="1"/>
        <end position="35"/>
    </location>
</feature>
<keyword evidence="1" id="KW-0677">Repeat</keyword>
<dbReference type="PANTHER" id="PTHR32305">
    <property type="match status" value="1"/>
</dbReference>
<keyword evidence="5" id="KW-1185">Reference proteome</keyword>
<comment type="caution">
    <text evidence="4">The sequence shown here is derived from an EMBL/GenBank/DDBJ whole genome shotgun (WGS) entry which is preliminary data.</text>
</comment>
<dbReference type="InterPro" id="IPR022385">
    <property type="entry name" value="Rhs_assc_core"/>
</dbReference>
<evidence type="ECO:0000259" key="3">
    <source>
        <dbReference type="Pfam" id="PF25023"/>
    </source>
</evidence>
<feature type="non-terminal residue" evidence="4">
    <location>
        <position position="1"/>
    </location>
</feature>
<feature type="compositionally biased region" description="Low complexity" evidence="2">
    <location>
        <begin position="417"/>
        <end position="427"/>
    </location>
</feature>
<dbReference type="InterPro" id="IPR056823">
    <property type="entry name" value="TEN-like_YD-shell"/>
</dbReference>